<dbReference type="OrthoDB" id="2283785at2759"/>
<evidence type="ECO:0000313" key="2">
    <source>
        <dbReference type="EMBL" id="KGO59823.1"/>
    </source>
</evidence>
<dbReference type="Gene3D" id="2.60.40.640">
    <property type="match status" value="1"/>
</dbReference>
<dbReference type="HOGENOM" id="CLU_032323_0_0_1"/>
<dbReference type="InterPro" id="IPR039634">
    <property type="entry name" value="Bul1-like"/>
</dbReference>
<comment type="caution">
    <text evidence="2">The sequence shown here is derived from an EMBL/GenBank/DDBJ whole genome shotgun (WGS) entry which is preliminary data.</text>
</comment>
<dbReference type="PANTHER" id="PTHR31904:SF1">
    <property type="entry name" value="BYPASS OF STOP CODON PROTEIN 5-RELATED"/>
    <property type="match status" value="1"/>
</dbReference>
<dbReference type="STRING" id="27334.A0A0A2IZV2"/>
<dbReference type="GeneID" id="27678094"/>
<evidence type="ECO:0000313" key="3">
    <source>
        <dbReference type="Proteomes" id="UP000030143"/>
    </source>
</evidence>
<name>A0A0A2IZV2_PENEN</name>
<dbReference type="AlphaFoldDB" id="A0A0A2IZV2"/>
<dbReference type="VEuPathDB" id="FungiDB:PEXP_039350"/>
<feature type="region of interest" description="Disordered" evidence="1">
    <location>
        <begin position="346"/>
        <end position="367"/>
    </location>
</feature>
<protein>
    <recommendedName>
        <fullName evidence="4">Arrestin-like N-terminal domain-containing protein</fullName>
    </recommendedName>
</protein>
<sequence length="500" mass="54203">MSTATSIISSGSDRLDAWTRRSQPKIEINLEGQKPGHVNSYTTGESIDGSITVTVDHETRFDEIEIVFEGVSATTVERASCPGRTGSQQMFLKLRQPIDEMEYPTPRVLESGRSYEYPFTFVVPDRLLPQVCTHAKSNAHIQRSHTMLPPTLGDPILASNGKTLLDDMAPSMSQIGYTVRASVLQKQLAGSGVVAIAGIAKKVRIIPVVEEEPPMETSASSAFCTRKEKSVKRGTLRGKLGRIVASSSQPKPIQLLPPDGEPTDTVSTVATVNLRFDPVGDEQPPPLGTMTSKLRVNTFFSAAPWDDFPSTTGMPFAHIGCGLYTESVALLTMCVASAQWTKQSTAADCMRRDSTDSSSSDSSTGPSSAFTGDTYYTASIVVPVTLPKSKAFVPTFHSCLMSRTYALDLSLTYHTPAANIMTPTISLRLPVQFTSQAKSTESIKTALGVTVTQQELDEFFHPRNVTSPTDFSNHARSDVVDVGFAPPEYSERLSTSRASR</sequence>
<dbReference type="EMBL" id="JQFZ01000089">
    <property type="protein sequence ID" value="KGO59823.1"/>
    <property type="molecule type" value="Genomic_DNA"/>
</dbReference>
<organism evidence="2 3">
    <name type="scientific">Penicillium expansum</name>
    <name type="common">Blue mold rot fungus</name>
    <dbReference type="NCBI Taxonomy" id="27334"/>
    <lineage>
        <taxon>Eukaryota</taxon>
        <taxon>Fungi</taxon>
        <taxon>Dikarya</taxon>
        <taxon>Ascomycota</taxon>
        <taxon>Pezizomycotina</taxon>
        <taxon>Eurotiomycetes</taxon>
        <taxon>Eurotiomycetidae</taxon>
        <taxon>Eurotiales</taxon>
        <taxon>Aspergillaceae</taxon>
        <taxon>Penicillium</taxon>
    </lineage>
</organism>
<dbReference type="PhylomeDB" id="A0A0A2IZV2"/>
<dbReference type="PANTHER" id="PTHR31904">
    <property type="entry name" value="BYPASS OF STOP CODON PROTEIN 5-RELATED"/>
    <property type="match status" value="1"/>
</dbReference>
<evidence type="ECO:0008006" key="4">
    <source>
        <dbReference type="Google" id="ProtNLM"/>
    </source>
</evidence>
<proteinExistence type="predicted"/>
<accession>A0A0A2IZV2</accession>
<evidence type="ECO:0000256" key="1">
    <source>
        <dbReference type="SAM" id="MobiDB-lite"/>
    </source>
</evidence>
<dbReference type="RefSeq" id="XP_016600926.1">
    <property type="nucleotide sequence ID" value="XM_016742675.1"/>
</dbReference>
<dbReference type="InterPro" id="IPR014752">
    <property type="entry name" value="Arrestin-like_C"/>
</dbReference>
<reference evidence="2 3" key="1">
    <citation type="journal article" date="2015" name="Mol. Plant Microbe Interact.">
        <title>Genome, transcriptome, and functional analyses of Penicillium expansum provide new insights into secondary metabolism and pathogenicity.</title>
        <authorList>
            <person name="Ballester A.R."/>
            <person name="Marcet-Houben M."/>
            <person name="Levin E."/>
            <person name="Sela N."/>
            <person name="Selma-Lazaro C."/>
            <person name="Carmona L."/>
            <person name="Wisniewski M."/>
            <person name="Droby S."/>
            <person name="Gonzalez-Candelas L."/>
            <person name="Gabaldon T."/>
        </authorList>
    </citation>
    <scope>NUCLEOTIDE SEQUENCE [LARGE SCALE GENOMIC DNA]</scope>
    <source>
        <strain evidence="2 3">MD-8</strain>
    </source>
</reference>
<feature type="compositionally biased region" description="Low complexity" evidence="1">
    <location>
        <begin position="356"/>
        <end position="367"/>
    </location>
</feature>
<gene>
    <name evidence="2" type="ORF">PEX2_054010</name>
</gene>
<dbReference type="Proteomes" id="UP000030143">
    <property type="component" value="Unassembled WGS sequence"/>
</dbReference>
<keyword evidence="3" id="KW-1185">Reference proteome</keyword>